<evidence type="ECO:0000256" key="5">
    <source>
        <dbReference type="SAM" id="MobiDB-lite"/>
    </source>
</evidence>
<protein>
    <submittedName>
        <fullName evidence="7">Putative amino acid transporter</fullName>
    </submittedName>
</protein>
<organism evidence="7 8">
    <name type="scientific">Aspergillus ruber (strain CBS 135680)</name>
    <dbReference type="NCBI Taxonomy" id="1388766"/>
    <lineage>
        <taxon>Eukaryota</taxon>
        <taxon>Fungi</taxon>
        <taxon>Dikarya</taxon>
        <taxon>Ascomycota</taxon>
        <taxon>Pezizomycotina</taxon>
        <taxon>Eurotiomycetes</taxon>
        <taxon>Eurotiomycetidae</taxon>
        <taxon>Eurotiales</taxon>
        <taxon>Aspergillaceae</taxon>
        <taxon>Aspergillus</taxon>
        <taxon>Aspergillus subgen. Aspergillus</taxon>
    </lineage>
</organism>
<dbReference type="Pfam" id="PF13520">
    <property type="entry name" value="AA_permease_2"/>
    <property type="match status" value="1"/>
</dbReference>
<feature type="transmembrane region" description="Helical" evidence="6">
    <location>
        <begin position="402"/>
        <end position="423"/>
    </location>
</feature>
<dbReference type="FunFam" id="1.20.1740.10:FF:000042">
    <property type="entry name" value="Similar to amino acid transporter"/>
    <property type="match status" value="1"/>
</dbReference>
<dbReference type="GO" id="GO:0015179">
    <property type="term" value="F:L-amino acid transmembrane transporter activity"/>
    <property type="evidence" value="ECO:0007669"/>
    <property type="project" value="TreeGrafter"/>
</dbReference>
<dbReference type="EMBL" id="KK088416">
    <property type="protein sequence ID" value="EYE97259.1"/>
    <property type="molecule type" value="Genomic_DNA"/>
</dbReference>
<dbReference type="PANTHER" id="PTHR11785">
    <property type="entry name" value="AMINO ACID TRANSPORTER"/>
    <property type="match status" value="1"/>
</dbReference>
<evidence type="ECO:0000256" key="2">
    <source>
        <dbReference type="ARBA" id="ARBA00022692"/>
    </source>
</evidence>
<feature type="transmembrane region" description="Helical" evidence="6">
    <location>
        <begin position="203"/>
        <end position="227"/>
    </location>
</feature>
<reference evidence="8" key="1">
    <citation type="journal article" date="2014" name="Nat. Commun.">
        <title>Genomic adaptations of the halophilic Dead Sea filamentous fungus Eurotium rubrum.</title>
        <authorList>
            <person name="Kis-Papo T."/>
            <person name="Weig A.R."/>
            <person name="Riley R."/>
            <person name="Persoh D."/>
            <person name="Salamov A."/>
            <person name="Sun H."/>
            <person name="Lipzen A."/>
            <person name="Wasser S.P."/>
            <person name="Rambold G."/>
            <person name="Grigoriev I.V."/>
            <person name="Nevo E."/>
        </authorList>
    </citation>
    <scope>NUCLEOTIDE SEQUENCE [LARGE SCALE GENOMIC DNA]</scope>
    <source>
        <strain evidence="8">CBS 135680</strain>
    </source>
</reference>
<dbReference type="HOGENOM" id="CLU_007946_3_6_1"/>
<dbReference type="RefSeq" id="XP_040640947.1">
    <property type="nucleotide sequence ID" value="XM_040786849.1"/>
</dbReference>
<keyword evidence="2 6" id="KW-0812">Transmembrane</keyword>
<dbReference type="GeneID" id="63701973"/>
<feature type="transmembrane region" description="Helical" evidence="6">
    <location>
        <begin position="509"/>
        <end position="533"/>
    </location>
</feature>
<feature type="transmembrane region" description="Helical" evidence="6">
    <location>
        <begin position="159"/>
        <end position="182"/>
    </location>
</feature>
<dbReference type="AlphaFoldDB" id="A0A017SKU0"/>
<dbReference type="STRING" id="1388766.A0A017SKU0"/>
<dbReference type="InterPro" id="IPR002293">
    <property type="entry name" value="AA/rel_permease1"/>
</dbReference>
<dbReference type="GO" id="GO:0016020">
    <property type="term" value="C:membrane"/>
    <property type="evidence" value="ECO:0007669"/>
    <property type="project" value="UniProtKB-SubCell"/>
</dbReference>
<feature type="transmembrane region" description="Helical" evidence="6">
    <location>
        <begin position="128"/>
        <end position="147"/>
    </location>
</feature>
<accession>A0A017SKU0</accession>
<feature type="transmembrane region" description="Helical" evidence="6">
    <location>
        <begin position="485"/>
        <end position="503"/>
    </location>
</feature>
<feature type="transmembrane region" description="Helical" evidence="6">
    <location>
        <begin position="545"/>
        <end position="565"/>
    </location>
</feature>
<feature type="compositionally biased region" description="Low complexity" evidence="5">
    <location>
        <begin position="20"/>
        <end position="48"/>
    </location>
</feature>
<evidence type="ECO:0000256" key="4">
    <source>
        <dbReference type="ARBA" id="ARBA00023136"/>
    </source>
</evidence>
<name>A0A017SKU0_ASPRC</name>
<feature type="transmembrane region" description="Helical" evidence="6">
    <location>
        <begin position="279"/>
        <end position="303"/>
    </location>
</feature>
<feature type="region of interest" description="Disordered" evidence="5">
    <location>
        <begin position="1"/>
        <end position="76"/>
    </location>
</feature>
<feature type="transmembrane region" description="Helical" evidence="6">
    <location>
        <begin position="247"/>
        <end position="267"/>
    </location>
</feature>
<comment type="subcellular location">
    <subcellularLocation>
        <location evidence="1">Membrane</location>
        <topology evidence="1">Multi-pass membrane protein</topology>
    </subcellularLocation>
</comment>
<keyword evidence="3 6" id="KW-1133">Transmembrane helix</keyword>
<evidence type="ECO:0000256" key="6">
    <source>
        <dbReference type="SAM" id="Phobius"/>
    </source>
</evidence>
<dbReference type="Proteomes" id="UP000019804">
    <property type="component" value="Unassembled WGS sequence"/>
</dbReference>
<keyword evidence="8" id="KW-1185">Reference proteome</keyword>
<evidence type="ECO:0000256" key="1">
    <source>
        <dbReference type="ARBA" id="ARBA00004141"/>
    </source>
</evidence>
<gene>
    <name evidence="7" type="ORF">EURHEDRAFT_521720</name>
</gene>
<sequence length="613" mass="65354">MAPSRPGRSNSTNAPRDSLELASLASSSPDTTTRSSRSSSPSGISSSRKLSLEEQDPLGDFSHGDPESGHGRSGGRSYSISSAFDFGRTLFPLSSTAAGGYAPIGAPSTLDREGVADGSLERHKTLTYLNGLSLVVGVIIGSGIFSSPSQVNANAGSPGASLIAWVVAGVLAWTGAASYAELGGAIPLNGGSQVYLSKIFGELAGFLFTWCAVLVLKPGSAAIIAIVFGEYVVRAAVGANVEQVNPWIGKGVAFGGVFAVILVNCISTKVATRVGDIFMIFKFIALVGITVIGIVVAITGVSSSGSASNEWKSGWFRGTNTDISGWAVALYAGLWAFDGWDNTNYVTGEFKRPNRDIPRVIHTAMPLVILCYLMANVSYFLVLPHSTIEASNAIAVEFGEQVFGTAGAIVLALVVSISCIGALNATTFTSGRLVYIAGKEGYLPALFGKLGACGYSSATSSPPLDNRLHRRLCRFFGDTSTIGRTPVYAMALNGALIVIYIILGEFKTLVTFYGVAGYTFYFLTVLGLIVLRIREPYLERPYKTWISTPIIFCCVSLFLLSRAVISEPLQTLIVVAFIIVGVPVYYWRIYQRDGRLPFPCGWKLNWKFWKGRP</sequence>
<dbReference type="Gene3D" id="1.20.1740.10">
    <property type="entry name" value="Amino acid/polyamine transporter I"/>
    <property type="match status" value="1"/>
</dbReference>
<evidence type="ECO:0000313" key="7">
    <source>
        <dbReference type="EMBL" id="EYE97259.1"/>
    </source>
</evidence>
<feature type="transmembrane region" description="Helical" evidence="6">
    <location>
        <begin position="571"/>
        <end position="587"/>
    </location>
</feature>
<evidence type="ECO:0000256" key="3">
    <source>
        <dbReference type="ARBA" id="ARBA00022989"/>
    </source>
</evidence>
<evidence type="ECO:0000313" key="8">
    <source>
        <dbReference type="Proteomes" id="UP000019804"/>
    </source>
</evidence>
<dbReference type="InterPro" id="IPR050598">
    <property type="entry name" value="AminoAcid_Transporter"/>
</dbReference>
<dbReference type="OrthoDB" id="10062876at2759"/>
<feature type="transmembrane region" description="Helical" evidence="6">
    <location>
        <begin position="323"/>
        <end position="340"/>
    </location>
</feature>
<keyword evidence="4 6" id="KW-0472">Membrane</keyword>
<dbReference type="PANTHER" id="PTHR11785:SF512">
    <property type="entry name" value="SOBREMESA, ISOFORM B"/>
    <property type="match status" value="1"/>
</dbReference>
<proteinExistence type="predicted"/>
<feature type="transmembrane region" description="Helical" evidence="6">
    <location>
        <begin position="360"/>
        <end position="382"/>
    </location>
</feature>